<dbReference type="SMART" id="SM00856">
    <property type="entry name" value="PMEI"/>
    <property type="match status" value="1"/>
</dbReference>
<keyword evidence="7" id="KW-1185">Reference proteome</keyword>
<feature type="chain" id="PRO_5042976548" description="Pectinesterase inhibitor domain-containing protein" evidence="4">
    <location>
        <begin position="25"/>
        <end position="241"/>
    </location>
</feature>
<proteinExistence type="inferred from homology"/>
<accession>A0AAN9IL09</accession>
<name>A0AAN9IL09_CLITE</name>
<organism evidence="6 7">
    <name type="scientific">Clitoria ternatea</name>
    <name type="common">Butterfly pea</name>
    <dbReference type="NCBI Taxonomy" id="43366"/>
    <lineage>
        <taxon>Eukaryota</taxon>
        <taxon>Viridiplantae</taxon>
        <taxon>Streptophyta</taxon>
        <taxon>Embryophyta</taxon>
        <taxon>Tracheophyta</taxon>
        <taxon>Spermatophyta</taxon>
        <taxon>Magnoliopsida</taxon>
        <taxon>eudicotyledons</taxon>
        <taxon>Gunneridae</taxon>
        <taxon>Pentapetalae</taxon>
        <taxon>rosids</taxon>
        <taxon>fabids</taxon>
        <taxon>Fabales</taxon>
        <taxon>Fabaceae</taxon>
        <taxon>Papilionoideae</taxon>
        <taxon>50 kb inversion clade</taxon>
        <taxon>NPAAA clade</taxon>
        <taxon>indigoferoid/millettioid clade</taxon>
        <taxon>Phaseoleae</taxon>
        <taxon>Clitoria</taxon>
    </lineage>
</organism>
<evidence type="ECO:0000256" key="2">
    <source>
        <dbReference type="ARBA" id="ARBA00023157"/>
    </source>
</evidence>
<dbReference type="PANTHER" id="PTHR36710">
    <property type="entry name" value="PECTINESTERASE INHIBITOR-LIKE"/>
    <property type="match status" value="1"/>
</dbReference>
<evidence type="ECO:0000256" key="3">
    <source>
        <dbReference type="ARBA" id="ARBA00038471"/>
    </source>
</evidence>
<gene>
    <name evidence="6" type="ORF">RJT34_23196</name>
</gene>
<evidence type="ECO:0000313" key="6">
    <source>
        <dbReference type="EMBL" id="KAK7278171.1"/>
    </source>
</evidence>
<dbReference type="FunFam" id="1.20.140.40:FF:000003">
    <property type="entry name" value="Invertase/pectin methylesterase inhibitor family protein"/>
    <property type="match status" value="1"/>
</dbReference>
<dbReference type="AlphaFoldDB" id="A0AAN9IL09"/>
<comment type="caution">
    <text evidence="6">The sequence shown here is derived from an EMBL/GenBank/DDBJ whole genome shotgun (WGS) entry which is preliminary data.</text>
</comment>
<evidence type="ECO:0000256" key="1">
    <source>
        <dbReference type="ARBA" id="ARBA00022729"/>
    </source>
</evidence>
<keyword evidence="1 4" id="KW-0732">Signal</keyword>
<evidence type="ECO:0000256" key="4">
    <source>
        <dbReference type="SAM" id="SignalP"/>
    </source>
</evidence>
<comment type="similarity">
    <text evidence="3">Belongs to the PMEI family.</text>
</comment>
<sequence length="241" mass="26329">MDFRSNKSLTLIATLSSLLILTNAVPSSHLFSVSIDTFDDVDSSSPALAPAPAPVSTNTFQPDTPDVILHGSMLSQQARAHHIRKFIKPEILRFCIGTENPTLCAETIAPFLTGVFDPLKALSAEITATQQKANEVFSIINNMLNDPNTNKNAIDALGICKSQYADMMDAIKEAFDLVAQQNVVDAYYKFNAVISYKTSCDDAFQESPGVRMPFRVEALAVFQLGGNCLAIMDSIVNHHRM</sequence>
<dbReference type="InterPro" id="IPR052421">
    <property type="entry name" value="PCW_Enzyme_Inhibitor"/>
</dbReference>
<reference evidence="6 7" key="1">
    <citation type="submission" date="2024-01" db="EMBL/GenBank/DDBJ databases">
        <title>The genomes of 5 underutilized Papilionoideae crops provide insights into root nodulation and disease resistance.</title>
        <authorList>
            <person name="Yuan L."/>
        </authorList>
    </citation>
    <scope>NUCLEOTIDE SEQUENCE [LARGE SCALE GENOMIC DNA]</scope>
    <source>
        <strain evidence="6">LY-2023</strain>
        <tissue evidence="6">Leaf</tissue>
    </source>
</reference>
<dbReference type="Gene3D" id="1.20.140.40">
    <property type="entry name" value="Invertase/pectin methylesterase inhibitor family protein"/>
    <property type="match status" value="1"/>
</dbReference>
<keyword evidence="2" id="KW-1015">Disulfide bond</keyword>
<dbReference type="InterPro" id="IPR006501">
    <property type="entry name" value="Pectinesterase_inhib_dom"/>
</dbReference>
<evidence type="ECO:0000259" key="5">
    <source>
        <dbReference type="SMART" id="SM00856"/>
    </source>
</evidence>
<dbReference type="Pfam" id="PF04043">
    <property type="entry name" value="PMEI"/>
    <property type="match status" value="1"/>
</dbReference>
<evidence type="ECO:0000313" key="7">
    <source>
        <dbReference type="Proteomes" id="UP001359559"/>
    </source>
</evidence>
<dbReference type="NCBIfam" id="TIGR01614">
    <property type="entry name" value="PME_inhib"/>
    <property type="match status" value="1"/>
</dbReference>
<dbReference type="PANTHER" id="PTHR36710:SF21">
    <property type="entry name" value="PECTINESTERASE INHIBITOR DOMAIN-CONTAINING PROTEIN"/>
    <property type="match status" value="1"/>
</dbReference>
<protein>
    <recommendedName>
        <fullName evidence="5">Pectinesterase inhibitor domain-containing protein</fullName>
    </recommendedName>
</protein>
<dbReference type="Proteomes" id="UP001359559">
    <property type="component" value="Unassembled WGS sequence"/>
</dbReference>
<dbReference type="EMBL" id="JAYKXN010000006">
    <property type="protein sequence ID" value="KAK7278171.1"/>
    <property type="molecule type" value="Genomic_DNA"/>
</dbReference>
<dbReference type="SUPFAM" id="SSF101148">
    <property type="entry name" value="Plant invertase/pectin methylesterase inhibitor"/>
    <property type="match status" value="1"/>
</dbReference>
<dbReference type="CDD" id="cd15800">
    <property type="entry name" value="PMEI-like_2"/>
    <property type="match status" value="1"/>
</dbReference>
<dbReference type="InterPro" id="IPR035513">
    <property type="entry name" value="Invertase/methylesterase_inhib"/>
</dbReference>
<feature type="signal peptide" evidence="4">
    <location>
        <begin position="1"/>
        <end position="24"/>
    </location>
</feature>
<dbReference type="GO" id="GO:0004857">
    <property type="term" value="F:enzyme inhibitor activity"/>
    <property type="evidence" value="ECO:0007669"/>
    <property type="project" value="InterPro"/>
</dbReference>
<feature type="domain" description="Pectinesterase inhibitor" evidence="5">
    <location>
        <begin position="86"/>
        <end position="231"/>
    </location>
</feature>